<dbReference type="InterPro" id="IPR006260">
    <property type="entry name" value="TonB/TolA_C"/>
</dbReference>
<dbReference type="AlphaFoldDB" id="B0T7P7"/>
<dbReference type="STRING" id="366602.Caul_2107"/>
<keyword evidence="3 6" id="KW-1133">Transmembrane helix</keyword>
<dbReference type="NCBIfam" id="TIGR01352">
    <property type="entry name" value="tonB_Cterm"/>
    <property type="match status" value="1"/>
</dbReference>
<feature type="compositionally biased region" description="Basic and acidic residues" evidence="5">
    <location>
        <begin position="64"/>
        <end position="90"/>
    </location>
</feature>
<feature type="transmembrane region" description="Helical" evidence="6">
    <location>
        <begin position="12"/>
        <end position="34"/>
    </location>
</feature>
<evidence type="ECO:0000256" key="6">
    <source>
        <dbReference type="SAM" id="Phobius"/>
    </source>
</evidence>
<organism evidence="7">
    <name type="scientific">Caulobacter sp. (strain K31)</name>
    <dbReference type="NCBI Taxonomy" id="366602"/>
    <lineage>
        <taxon>Bacteria</taxon>
        <taxon>Pseudomonadati</taxon>
        <taxon>Pseudomonadota</taxon>
        <taxon>Alphaproteobacteria</taxon>
        <taxon>Caulobacterales</taxon>
        <taxon>Caulobacteraceae</taxon>
        <taxon>Caulobacter</taxon>
    </lineage>
</organism>
<evidence type="ECO:0000256" key="4">
    <source>
        <dbReference type="ARBA" id="ARBA00023136"/>
    </source>
</evidence>
<sequence length="224" mass="23364" precursor="true">MDLQNLRRGLVTIGRIVIPTAVLIAIAIGVWRLAHDTQGVARKIAPPPMIALAPPPPPPPPKEQPPEPEKTETAEPTPEPKADAAPKSDAPKQLTISGPAQAGSDAFGVAAGKGGGVTIGGDPNGSDTSGGGGFAEANYQRYLSATLQSAIQADERVNRLFFSAEVRIWVRSDGAVGDVVIARSSGDTRADNALVAALRSLPRLDRPPPQTKFPARVALRGRRA</sequence>
<feature type="compositionally biased region" description="Pro residues" evidence="5">
    <location>
        <begin position="47"/>
        <end position="63"/>
    </location>
</feature>
<evidence type="ECO:0000256" key="5">
    <source>
        <dbReference type="SAM" id="MobiDB-lite"/>
    </source>
</evidence>
<dbReference type="GO" id="GO:0016020">
    <property type="term" value="C:membrane"/>
    <property type="evidence" value="ECO:0007669"/>
    <property type="project" value="UniProtKB-SubCell"/>
</dbReference>
<keyword evidence="4 6" id="KW-0472">Membrane</keyword>
<accession>B0T7P7</accession>
<gene>
    <name evidence="7" type="ordered locus">Caul_2107</name>
</gene>
<dbReference type="SUPFAM" id="SSF74653">
    <property type="entry name" value="TolA/TonB C-terminal domain"/>
    <property type="match status" value="1"/>
</dbReference>
<reference evidence="7" key="1">
    <citation type="submission" date="2008-01" db="EMBL/GenBank/DDBJ databases">
        <title>Complete sequence of chromosome of Caulobacter sp. K31.</title>
        <authorList>
            <consortium name="US DOE Joint Genome Institute"/>
            <person name="Copeland A."/>
            <person name="Lucas S."/>
            <person name="Lapidus A."/>
            <person name="Barry K."/>
            <person name="Glavina del Rio T."/>
            <person name="Dalin E."/>
            <person name="Tice H."/>
            <person name="Pitluck S."/>
            <person name="Bruce D."/>
            <person name="Goodwin L."/>
            <person name="Thompson L.S."/>
            <person name="Brettin T."/>
            <person name="Detter J.C."/>
            <person name="Han C."/>
            <person name="Schmutz J."/>
            <person name="Larimer F."/>
            <person name="Land M."/>
            <person name="Hauser L."/>
            <person name="Kyrpides N."/>
            <person name="Kim E."/>
            <person name="Stephens C."/>
            <person name="Richardson P."/>
        </authorList>
    </citation>
    <scope>NUCLEOTIDE SEQUENCE [LARGE SCALE GENOMIC DNA]</scope>
    <source>
        <strain evidence="7">K31</strain>
    </source>
</reference>
<comment type="subcellular location">
    <subcellularLocation>
        <location evidence="1">Membrane</location>
        <topology evidence="1">Single-pass membrane protein</topology>
    </subcellularLocation>
</comment>
<feature type="region of interest" description="Disordered" evidence="5">
    <location>
        <begin position="47"/>
        <end position="107"/>
    </location>
</feature>
<proteinExistence type="predicted"/>
<evidence type="ECO:0000256" key="1">
    <source>
        <dbReference type="ARBA" id="ARBA00004167"/>
    </source>
</evidence>
<protein>
    <submittedName>
        <fullName evidence="7">TonB-like protein</fullName>
    </submittedName>
</protein>
<evidence type="ECO:0000313" key="7">
    <source>
        <dbReference type="EMBL" id="ABZ71235.1"/>
    </source>
</evidence>
<dbReference type="Pfam" id="PF13103">
    <property type="entry name" value="TonB_2"/>
    <property type="match status" value="1"/>
</dbReference>
<dbReference type="eggNOG" id="COG0810">
    <property type="taxonomic scope" value="Bacteria"/>
</dbReference>
<dbReference type="Gene3D" id="3.30.1150.10">
    <property type="match status" value="1"/>
</dbReference>
<evidence type="ECO:0000256" key="2">
    <source>
        <dbReference type="ARBA" id="ARBA00022692"/>
    </source>
</evidence>
<name>B0T7P7_CAUSK</name>
<evidence type="ECO:0000256" key="3">
    <source>
        <dbReference type="ARBA" id="ARBA00022989"/>
    </source>
</evidence>
<dbReference type="EMBL" id="CP000927">
    <property type="protein sequence ID" value="ABZ71235.1"/>
    <property type="molecule type" value="Genomic_DNA"/>
</dbReference>
<dbReference type="KEGG" id="cak:Caul_2107"/>
<keyword evidence="2 6" id="KW-0812">Transmembrane</keyword>
<dbReference type="HOGENOM" id="CLU_090651_0_0_5"/>